<dbReference type="InterPro" id="IPR022385">
    <property type="entry name" value="Rhs_assc_core"/>
</dbReference>
<reference evidence="2 3" key="1">
    <citation type="submission" date="2020-09" db="EMBL/GenBank/DDBJ databases">
        <title>Characterization of Treponema spp. from bovine digital dermatitis in Korea.</title>
        <authorList>
            <person name="Espiritu H.M."/>
            <person name="Cho Y.I."/>
            <person name="Mamuad L."/>
        </authorList>
    </citation>
    <scope>NUCLEOTIDE SEQUENCE [LARGE SCALE GENOMIC DNA]</scope>
    <source>
        <strain evidence="2 3">KS1</strain>
    </source>
</reference>
<evidence type="ECO:0000313" key="2">
    <source>
        <dbReference type="EMBL" id="QOW62145.1"/>
    </source>
</evidence>
<name>A0A7S6WRV8_9SPIR</name>
<protein>
    <submittedName>
        <fullName evidence="2">RHS repeat-associated core domain-containing protein</fullName>
    </submittedName>
</protein>
<evidence type="ECO:0000256" key="1">
    <source>
        <dbReference type="SAM" id="MobiDB-lite"/>
    </source>
</evidence>
<feature type="compositionally biased region" description="Basic and acidic residues" evidence="1">
    <location>
        <begin position="195"/>
        <end position="204"/>
    </location>
</feature>
<feature type="region of interest" description="Disordered" evidence="1">
    <location>
        <begin position="168"/>
        <end position="207"/>
    </location>
</feature>
<dbReference type="Gene3D" id="3.40.1350.10">
    <property type="match status" value="1"/>
</dbReference>
<evidence type="ECO:0000313" key="3">
    <source>
        <dbReference type="Proteomes" id="UP000593915"/>
    </source>
</evidence>
<gene>
    <name evidence="2" type="ORF">IFE08_05345</name>
</gene>
<dbReference type="AlphaFoldDB" id="A0A7S6WRV8"/>
<dbReference type="InterPro" id="IPR050708">
    <property type="entry name" value="T6SS_VgrG/RHS"/>
</dbReference>
<organism evidence="2 3">
    <name type="scientific">Treponema pedis</name>
    <dbReference type="NCBI Taxonomy" id="409322"/>
    <lineage>
        <taxon>Bacteria</taxon>
        <taxon>Pseudomonadati</taxon>
        <taxon>Spirochaetota</taxon>
        <taxon>Spirochaetia</taxon>
        <taxon>Spirochaetales</taxon>
        <taxon>Treponemataceae</taxon>
        <taxon>Treponema</taxon>
    </lineage>
</organism>
<proteinExistence type="predicted"/>
<dbReference type="Gene3D" id="2.180.10.10">
    <property type="entry name" value="RHS repeat-associated core"/>
    <property type="match status" value="1"/>
</dbReference>
<accession>A0A7S6WRV8</accession>
<dbReference type="PANTHER" id="PTHR32305:SF15">
    <property type="entry name" value="PROTEIN RHSA-RELATED"/>
    <property type="match status" value="1"/>
</dbReference>
<dbReference type="GO" id="GO:0003676">
    <property type="term" value="F:nucleic acid binding"/>
    <property type="evidence" value="ECO:0007669"/>
    <property type="project" value="InterPro"/>
</dbReference>
<dbReference type="PANTHER" id="PTHR32305">
    <property type="match status" value="1"/>
</dbReference>
<dbReference type="Proteomes" id="UP000593915">
    <property type="component" value="Chromosome"/>
</dbReference>
<dbReference type="InterPro" id="IPR011856">
    <property type="entry name" value="tRNA_endonuc-like_dom_sf"/>
</dbReference>
<dbReference type="NCBIfam" id="TIGR03696">
    <property type="entry name" value="Rhs_assc_core"/>
    <property type="match status" value="1"/>
</dbReference>
<dbReference type="EMBL" id="CP061839">
    <property type="protein sequence ID" value="QOW62145.1"/>
    <property type="molecule type" value="Genomic_DNA"/>
</dbReference>
<sequence>MNSFKGKLIWERELDIYGRIRKETKETANFVPFLFQGQYLDIETELVYNYKRYYSQETGAYISQDPIGLAGGNPTIYGYVHDPNTWIDPLGLSACHDSGNKGRDNARTDIEVAGLTIIGEEVTLNVNGGKGNIRADFLAVDANGNIHIFEAKNGNSSYTTNQQNAGVFDKNSLSNKSGGGLDLSKGKTSRATIKASDRKVSEIHKKQKDNTSFTTSYNKGTEHNITFHTLWYNAN</sequence>